<organism evidence="2 3">
    <name type="scientific">Caenimonas sedimenti</name>
    <dbReference type="NCBI Taxonomy" id="2596921"/>
    <lineage>
        <taxon>Bacteria</taxon>
        <taxon>Pseudomonadati</taxon>
        <taxon>Pseudomonadota</taxon>
        <taxon>Betaproteobacteria</taxon>
        <taxon>Burkholderiales</taxon>
        <taxon>Comamonadaceae</taxon>
        <taxon>Caenimonas</taxon>
    </lineage>
</organism>
<comment type="caution">
    <text evidence="2">The sequence shown here is derived from an EMBL/GenBank/DDBJ whole genome shotgun (WGS) entry which is preliminary data.</text>
</comment>
<gene>
    <name evidence="2" type="ORF">FN976_07960</name>
</gene>
<reference evidence="2 3" key="1">
    <citation type="submission" date="2019-07" db="EMBL/GenBank/DDBJ databases">
        <title>Caenimonas sedimenti sp. nov., isolated from activated sludge.</title>
        <authorList>
            <person name="Xu J."/>
        </authorList>
    </citation>
    <scope>NUCLEOTIDE SEQUENCE [LARGE SCALE GENOMIC DNA]</scope>
    <source>
        <strain evidence="2 3">HX-9-20</strain>
    </source>
</reference>
<proteinExistence type="predicted"/>
<protein>
    <submittedName>
        <fullName evidence="2">Uncharacterized protein</fullName>
    </submittedName>
</protein>
<name>A0A562ZU76_9BURK</name>
<evidence type="ECO:0000256" key="1">
    <source>
        <dbReference type="SAM" id="Coils"/>
    </source>
</evidence>
<feature type="coiled-coil region" evidence="1">
    <location>
        <begin position="14"/>
        <end position="65"/>
    </location>
</feature>
<dbReference type="AlphaFoldDB" id="A0A562ZU76"/>
<accession>A0A562ZU76</accession>
<dbReference type="EMBL" id="VOBQ01000005">
    <property type="protein sequence ID" value="TWO71916.1"/>
    <property type="molecule type" value="Genomic_DNA"/>
</dbReference>
<sequence>MDSQGEVDKPDGDNKALAAELRRVQNKLVTLSGRITFIGKRGGDTRAHRAEAQLLRARMEELVRQLEA</sequence>
<keyword evidence="3" id="KW-1185">Reference proteome</keyword>
<dbReference type="Proteomes" id="UP000318199">
    <property type="component" value="Unassembled WGS sequence"/>
</dbReference>
<evidence type="ECO:0000313" key="3">
    <source>
        <dbReference type="Proteomes" id="UP000318199"/>
    </source>
</evidence>
<keyword evidence="1" id="KW-0175">Coiled coil</keyword>
<evidence type="ECO:0000313" key="2">
    <source>
        <dbReference type="EMBL" id="TWO71916.1"/>
    </source>
</evidence>